<dbReference type="PROSITE" id="PS50216">
    <property type="entry name" value="DHHC"/>
    <property type="match status" value="1"/>
</dbReference>
<gene>
    <name evidence="10" type="ORF">BOX15_Mlig020350g1</name>
</gene>
<keyword evidence="11" id="KW-1185">Reference proteome</keyword>
<comment type="subcellular location">
    <subcellularLocation>
        <location evidence="1">Membrane</location>
        <topology evidence="1">Multi-pass membrane protein</topology>
    </subcellularLocation>
</comment>
<comment type="caution">
    <text evidence="10">The sequence shown here is derived from an EMBL/GenBank/DDBJ whole genome shotgun (WGS) entry which is preliminary data.</text>
</comment>
<evidence type="ECO:0000256" key="4">
    <source>
        <dbReference type="ARBA" id="ARBA00022989"/>
    </source>
</evidence>
<name>A0A267FCN2_9PLAT</name>
<evidence type="ECO:0000256" key="8">
    <source>
        <dbReference type="SAM" id="MobiDB-lite"/>
    </source>
</evidence>
<dbReference type="EMBL" id="NIVC01001204">
    <property type="protein sequence ID" value="PAA70829.1"/>
    <property type="molecule type" value="Genomic_DNA"/>
</dbReference>
<feature type="transmembrane region" description="Helical" evidence="7">
    <location>
        <begin position="233"/>
        <end position="259"/>
    </location>
</feature>
<sequence>STSSQVTKRPAGNDNKSVESNQSKEPTLIEQWKEHYNNRDFTTKPYHLHRMGVFSFFFCLLAVPVYCIIFVLPTLGLTAVEFAGFLFIILFVMAETFMNFMACINRHHDKDIVYCFHCNQPNQVVTAAAAAKPTRMQEGWRACPHCQRDAPPRSHHCKICGECVLRRDHHCYFTSCCIGHHNQKHFLVMCVYSTIGLSMGICLTSINLTDQFQLPGNLFLPVTLWRLFSDYSYLVNVVLVLSVYLQIGCLGVTCVYFFLETVLVLRGQTFFEMGCNLRRYNLGVWDNMRVALGDWYHWPLLLLYPIDSKQAADGAEWLITKHC</sequence>
<evidence type="ECO:0000256" key="7">
    <source>
        <dbReference type="RuleBase" id="RU079119"/>
    </source>
</evidence>
<dbReference type="PANTHER" id="PTHR12246">
    <property type="entry name" value="PALMITOYLTRANSFERASE ZDHHC16"/>
    <property type="match status" value="1"/>
</dbReference>
<dbReference type="GO" id="GO:0019706">
    <property type="term" value="F:protein-cysteine S-palmitoyltransferase activity"/>
    <property type="evidence" value="ECO:0007669"/>
    <property type="project" value="UniProtKB-EC"/>
</dbReference>
<evidence type="ECO:0000256" key="1">
    <source>
        <dbReference type="ARBA" id="ARBA00004141"/>
    </source>
</evidence>
<dbReference type="STRING" id="282301.A0A267FCN2"/>
<protein>
    <recommendedName>
        <fullName evidence="7">Palmitoyltransferase</fullName>
        <ecNumber evidence="7">2.3.1.225</ecNumber>
    </recommendedName>
</protein>
<feature type="compositionally biased region" description="Polar residues" evidence="8">
    <location>
        <begin position="14"/>
        <end position="24"/>
    </location>
</feature>
<feature type="non-terminal residue" evidence="10">
    <location>
        <position position="1"/>
    </location>
</feature>
<feature type="region of interest" description="Disordered" evidence="8">
    <location>
        <begin position="1"/>
        <end position="24"/>
    </location>
</feature>
<accession>A0A267FCN2</accession>
<evidence type="ECO:0000259" key="9">
    <source>
        <dbReference type="Pfam" id="PF01529"/>
    </source>
</evidence>
<comment type="catalytic activity">
    <reaction evidence="7">
        <text>L-cysteinyl-[protein] + hexadecanoyl-CoA = S-hexadecanoyl-L-cysteinyl-[protein] + CoA</text>
        <dbReference type="Rhea" id="RHEA:36683"/>
        <dbReference type="Rhea" id="RHEA-COMP:10131"/>
        <dbReference type="Rhea" id="RHEA-COMP:11032"/>
        <dbReference type="ChEBI" id="CHEBI:29950"/>
        <dbReference type="ChEBI" id="CHEBI:57287"/>
        <dbReference type="ChEBI" id="CHEBI:57379"/>
        <dbReference type="ChEBI" id="CHEBI:74151"/>
        <dbReference type="EC" id="2.3.1.225"/>
    </reaction>
</comment>
<keyword evidence="5 7" id="KW-0472">Membrane</keyword>
<comment type="domain">
    <text evidence="7">The DHHC domain is required for palmitoyltransferase activity.</text>
</comment>
<reference evidence="10 11" key="1">
    <citation type="submission" date="2017-06" db="EMBL/GenBank/DDBJ databases">
        <title>A platform for efficient transgenesis in Macrostomum lignano, a flatworm model organism for stem cell research.</title>
        <authorList>
            <person name="Berezikov E."/>
        </authorList>
    </citation>
    <scope>NUCLEOTIDE SEQUENCE [LARGE SCALE GENOMIC DNA]</scope>
    <source>
        <strain evidence="10">DV1</strain>
        <tissue evidence="10">Whole organism</tissue>
    </source>
</reference>
<organism evidence="10 11">
    <name type="scientific">Macrostomum lignano</name>
    <dbReference type="NCBI Taxonomy" id="282301"/>
    <lineage>
        <taxon>Eukaryota</taxon>
        <taxon>Metazoa</taxon>
        <taxon>Spiralia</taxon>
        <taxon>Lophotrochozoa</taxon>
        <taxon>Platyhelminthes</taxon>
        <taxon>Rhabditophora</taxon>
        <taxon>Macrostomorpha</taxon>
        <taxon>Macrostomida</taxon>
        <taxon>Macrostomidae</taxon>
        <taxon>Macrostomum</taxon>
    </lineage>
</organism>
<dbReference type="AlphaFoldDB" id="A0A267FCN2"/>
<keyword evidence="4 7" id="KW-1133">Transmembrane helix</keyword>
<keyword evidence="3 7" id="KW-0812">Transmembrane</keyword>
<dbReference type="Pfam" id="PF01529">
    <property type="entry name" value="DHHC"/>
    <property type="match status" value="1"/>
</dbReference>
<proteinExistence type="inferred from homology"/>
<dbReference type="InterPro" id="IPR001594">
    <property type="entry name" value="Palmitoyltrfase_DHHC"/>
</dbReference>
<feature type="transmembrane region" description="Helical" evidence="7">
    <location>
        <begin position="186"/>
        <end position="208"/>
    </location>
</feature>
<evidence type="ECO:0000256" key="6">
    <source>
        <dbReference type="ARBA" id="ARBA00023315"/>
    </source>
</evidence>
<dbReference type="OrthoDB" id="302728at2759"/>
<evidence type="ECO:0000256" key="2">
    <source>
        <dbReference type="ARBA" id="ARBA00022679"/>
    </source>
</evidence>
<feature type="domain" description="Palmitoyltransferase DHHC" evidence="9">
    <location>
        <begin position="139"/>
        <end position="272"/>
    </location>
</feature>
<dbReference type="InterPro" id="IPR039859">
    <property type="entry name" value="PFA4/ZDH16/20/ERF2-like"/>
</dbReference>
<dbReference type="GO" id="GO:0016020">
    <property type="term" value="C:membrane"/>
    <property type="evidence" value="ECO:0007669"/>
    <property type="project" value="UniProtKB-SubCell"/>
</dbReference>
<comment type="similarity">
    <text evidence="7">Belongs to the DHHC palmitoyltransferase family.</text>
</comment>
<evidence type="ECO:0000256" key="5">
    <source>
        <dbReference type="ARBA" id="ARBA00023136"/>
    </source>
</evidence>
<dbReference type="EC" id="2.3.1.225" evidence="7"/>
<keyword evidence="6 7" id="KW-0012">Acyltransferase</keyword>
<feature type="transmembrane region" description="Helical" evidence="7">
    <location>
        <begin position="82"/>
        <end position="102"/>
    </location>
</feature>
<keyword evidence="2 7" id="KW-0808">Transferase</keyword>
<evidence type="ECO:0000313" key="10">
    <source>
        <dbReference type="EMBL" id="PAA70829.1"/>
    </source>
</evidence>
<feature type="transmembrane region" description="Helical" evidence="7">
    <location>
        <begin position="53"/>
        <end position="76"/>
    </location>
</feature>
<evidence type="ECO:0000256" key="3">
    <source>
        <dbReference type="ARBA" id="ARBA00022692"/>
    </source>
</evidence>
<dbReference type="Proteomes" id="UP000215902">
    <property type="component" value="Unassembled WGS sequence"/>
</dbReference>
<evidence type="ECO:0000313" key="11">
    <source>
        <dbReference type="Proteomes" id="UP000215902"/>
    </source>
</evidence>